<accession>A0A8X6VPG8</accession>
<dbReference type="AlphaFoldDB" id="A0A8X6VPG8"/>
<protein>
    <submittedName>
        <fullName evidence="1">Uncharacterized protein</fullName>
    </submittedName>
</protein>
<sequence>MNVFSRCVEKIIYTAAIAMLAFIPYSGSERAKGHRALPMKIRSYGSLVFKVTDSWLTCHKLEPGTTEDSSCKGGQCMLNVSRLKRPSVGVVWKLGEGVPTQVSSSSLDHGSE</sequence>
<gene>
    <name evidence="1" type="ORF">TNCV_4827591</name>
</gene>
<dbReference type="Proteomes" id="UP000887159">
    <property type="component" value="Unassembled WGS sequence"/>
</dbReference>
<proteinExistence type="predicted"/>
<comment type="caution">
    <text evidence="1">The sequence shown here is derived from an EMBL/GenBank/DDBJ whole genome shotgun (WGS) entry which is preliminary data.</text>
</comment>
<organism evidence="1 2">
    <name type="scientific">Trichonephila clavipes</name>
    <name type="common">Golden silk orbweaver</name>
    <name type="synonym">Nephila clavipes</name>
    <dbReference type="NCBI Taxonomy" id="2585209"/>
    <lineage>
        <taxon>Eukaryota</taxon>
        <taxon>Metazoa</taxon>
        <taxon>Ecdysozoa</taxon>
        <taxon>Arthropoda</taxon>
        <taxon>Chelicerata</taxon>
        <taxon>Arachnida</taxon>
        <taxon>Araneae</taxon>
        <taxon>Araneomorphae</taxon>
        <taxon>Entelegynae</taxon>
        <taxon>Araneoidea</taxon>
        <taxon>Nephilidae</taxon>
        <taxon>Trichonephila</taxon>
    </lineage>
</organism>
<dbReference type="EMBL" id="BMAU01021330">
    <property type="protein sequence ID" value="GFY14555.1"/>
    <property type="molecule type" value="Genomic_DNA"/>
</dbReference>
<keyword evidence="2" id="KW-1185">Reference proteome</keyword>
<reference evidence="1" key="1">
    <citation type="submission" date="2020-08" db="EMBL/GenBank/DDBJ databases">
        <title>Multicomponent nature underlies the extraordinary mechanical properties of spider dragline silk.</title>
        <authorList>
            <person name="Kono N."/>
            <person name="Nakamura H."/>
            <person name="Mori M."/>
            <person name="Yoshida Y."/>
            <person name="Ohtoshi R."/>
            <person name="Malay A.D."/>
            <person name="Moran D.A.P."/>
            <person name="Tomita M."/>
            <person name="Numata K."/>
            <person name="Arakawa K."/>
        </authorList>
    </citation>
    <scope>NUCLEOTIDE SEQUENCE</scope>
</reference>
<evidence type="ECO:0000313" key="1">
    <source>
        <dbReference type="EMBL" id="GFY14555.1"/>
    </source>
</evidence>
<evidence type="ECO:0000313" key="2">
    <source>
        <dbReference type="Proteomes" id="UP000887159"/>
    </source>
</evidence>
<name>A0A8X6VPG8_TRICX</name>